<feature type="transmembrane region" description="Helical" evidence="7">
    <location>
        <begin position="227"/>
        <end position="249"/>
    </location>
</feature>
<keyword evidence="6 7" id="KW-0472">Membrane</keyword>
<feature type="transmembrane region" description="Helical" evidence="7">
    <location>
        <begin position="200"/>
        <end position="221"/>
    </location>
</feature>
<accession>A0ABT5NGI3</accession>
<feature type="transmembrane region" description="Helical" evidence="7">
    <location>
        <begin position="360"/>
        <end position="388"/>
    </location>
</feature>
<feature type="transmembrane region" description="Helical" evidence="7">
    <location>
        <begin position="409"/>
        <end position="430"/>
    </location>
</feature>
<feature type="transmembrane region" description="Helical" evidence="7">
    <location>
        <begin position="141"/>
        <end position="164"/>
    </location>
</feature>
<dbReference type="PROSITE" id="PS50850">
    <property type="entry name" value="MFS"/>
    <property type="match status" value="1"/>
</dbReference>
<feature type="transmembrane region" description="Helical" evidence="7">
    <location>
        <begin position="48"/>
        <end position="66"/>
    </location>
</feature>
<name>A0ABT5NGI3_9PSED</name>
<dbReference type="Gene3D" id="1.20.1720.10">
    <property type="entry name" value="Multidrug resistance protein D"/>
    <property type="match status" value="1"/>
</dbReference>
<comment type="subcellular location">
    <subcellularLocation>
        <location evidence="1">Cell membrane</location>
        <topology evidence="1">Multi-pass membrane protein</topology>
    </subcellularLocation>
</comment>
<gene>
    <name evidence="9" type="ORF">M5G21_20575</name>
</gene>
<evidence type="ECO:0000256" key="4">
    <source>
        <dbReference type="ARBA" id="ARBA00022692"/>
    </source>
</evidence>
<feature type="transmembrane region" description="Helical" evidence="7">
    <location>
        <begin position="86"/>
        <end position="106"/>
    </location>
</feature>
<organism evidence="9 10">
    <name type="scientific">Pseudomonas shahriarae</name>
    <dbReference type="NCBI Taxonomy" id="2745512"/>
    <lineage>
        <taxon>Bacteria</taxon>
        <taxon>Pseudomonadati</taxon>
        <taxon>Pseudomonadota</taxon>
        <taxon>Gammaproteobacteria</taxon>
        <taxon>Pseudomonadales</taxon>
        <taxon>Pseudomonadaceae</taxon>
        <taxon>Pseudomonas</taxon>
    </lineage>
</organism>
<evidence type="ECO:0000256" key="3">
    <source>
        <dbReference type="ARBA" id="ARBA00022475"/>
    </source>
</evidence>
<evidence type="ECO:0000256" key="2">
    <source>
        <dbReference type="ARBA" id="ARBA00022448"/>
    </source>
</evidence>
<feature type="domain" description="Major facilitator superfamily (MFS) profile" evidence="8">
    <location>
        <begin position="13"/>
        <end position="459"/>
    </location>
</feature>
<dbReference type="CDD" id="cd17321">
    <property type="entry name" value="MFS_MMR_MDR_like"/>
    <property type="match status" value="1"/>
</dbReference>
<dbReference type="PANTHER" id="PTHR42718">
    <property type="entry name" value="MAJOR FACILITATOR SUPERFAMILY MULTIDRUG TRANSPORTER MFSC"/>
    <property type="match status" value="1"/>
</dbReference>
<dbReference type="Gene3D" id="1.20.1250.20">
    <property type="entry name" value="MFS general substrate transporter like domains"/>
    <property type="match status" value="1"/>
</dbReference>
<feature type="transmembrane region" description="Helical" evidence="7">
    <location>
        <begin position="270"/>
        <end position="289"/>
    </location>
</feature>
<comment type="caution">
    <text evidence="9">The sequence shown here is derived from an EMBL/GenBank/DDBJ whole genome shotgun (WGS) entry which is preliminary data.</text>
</comment>
<dbReference type="PANTHER" id="PTHR42718:SF46">
    <property type="entry name" value="BLR6921 PROTEIN"/>
    <property type="match status" value="1"/>
</dbReference>
<feature type="transmembrane region" description="Helical" evidence="7">
    <location>
        <begin position="334"/>
        <end position="354"/>
    </location>
</feature>
<evidence type="ECO:0000256" key="1">
    <source>
        <dbReference type="ARBA" id="ARBA00004651"/>
    </source>
</evidence>
<keyword evidence="2" id="KW-0813">Transport</keyword>
<proteinExistence type="predicted"/>
<keyword evidence="4 7" id="KW-0812">Transmembrane</keyword>
<evidence type="ECO:0000313" key="9">
    <source>
        <dbReference type="EMBL" id="MDD0987359.1"/>
    </source>
</evidence>
<feature type="transmembrane region" description="Helical" evidence="7">
    <location>
        <begin position="12"/>
        <end position="36"/>
    </location>
</feature>
<reference evidence="9" key="1">
    <citation type="submission" date="2022-05" db="EMBL/GenBank/DDBJ databases">
        <title>Novel Pseudomonas spp. Isolated from a Rainbow Trout Aquaculture Facility.</title>
        <authorList>
            <person name="Testerman T."/>
            <person name="Graf J."/>
        </authorList>
    </citation>
    <scope>NUCLEOTIDE SEQUENCE</scope>
    <source>
        <strain evidence="9">ID1050</strain>
    </source>
</reference>
<evidence type="ECO:0000256" key="7">
    <source>
        <dbReference type="SAM" id="Phobius"/>
    </source>
</evidence>
<keyword evidence="3" id="KW-1003">Cell membrane</keyword>
<feature type="transmembrane region" description="Helical" evidence="7">
    <location>
        <begin position="170"/>
        <end position="188"/>
    </location>
</feature>
<dbReference type="InterPro" id="IPR011701">
    <property type="entry name" value="MFS"/>
</dbReference>
<dbReference type="SUPFAM" id="SSF103473">
    <property type="entry name" value="MFS general substrate transporter"/>
    <property type="match status" value="2"/>
</dbReference>
<feature type="transmembrane region" description="Helical" evidence="7">
    <location>
        <begin position="436"/>
        <end position="454"/>
    </location>
</feature>
<feature type="transmembrane region" description="Helical" evidence="7">
    <location>
        <begin position="112"/>
        <end position="129"/>
    </location>
</feature>
<feature type="transmembrane region" description="Helical" evidence="7">
    <location>
        <begin position="301"/>
        <end position="322"/>
    </location>
</feature>
<dbReference type="Proteomes" id="UP001148189">
    <property type="component" value="Unassembled WGS sequence"/>
</dbReference>
<protein>
    <submittedName>
        <fullName evidence="9">MFS transporter</fullName>
    </submittedName>
</protein>
<evidence type="ECO:0000256" key="5">
    <source>
        <dbReference type="ARBA" id="ARBA00022989"/>
    </source>
</evidence>
<keyword evidence="10" id="KW-1185">Reference proteome</keyword>
<dbReference type="InterPro" id="IPR020846">
    <property type="entry name" value="MFS_dom"/>
</dbReference>
<evidence type="ECO:0000256" key="6">
    <source>
        <dbReference type="ARBA" id="ARBA00023136"/>
    </source>
</evidence>
<evidence type="ECO:0000313" key="10">
    <source>
        <dbReference type="Proteomes" id="UP001148189"/>
    </source>
</evidence>
<dbReference type="EMBL" id="JAMDHD010000031">
    <property type="protein sequence ID" value="MDD0987359.1"/>
    <property type="molecule type" value="Genomic_DNA"/>
</dbReference>
<dbReference type="RefSeq" id="WP_273873282.1">
    <property type="nucleotide sequence ID" value="NZ_JAMDHD010000031.1"/>
</dbReference>
<sequence>MPATPSSRPSGWMLMLLATAQLIIALDATIVFVALPQIGSHLGFSVQQLQWVVSAYTVAFGGFLLLGGRATDLLGKRRLYRVGQSLYALSSLAAVLGGSALLLVLARAVQGVGGALLFPATLALINTHYAEGPQRNRAFAVWSAASAAGLALGALLGGVLTQWWGWEAVFLVNVPLAGGCALAARYWIPADGERSRGRSFDLGGALTVTVGATLLVFALVQGPEWGWTAPATLGCMLLALVLLGLFAWIEHRGRDPLMPLRLLGYRELRMAMMLTAVFMSSFGVQYYFLALYYQQIYRYSVLQAGLAFLPATLVCTLGIWLAERALVKIGLRNTLVSGQLAGALGIALVCLALPTGAGFWWLLPGIFILSLGQGMTWTAMWVAAGLGVKPGEQGVAAGMASTTQQIGGALGLAVLVSLANASGATGAGQAQGIELALWWSAGIALAGAGVAMRLRAPRQDAIAEAT</sequence>
<evidence type="ECO:0000259" key="8">
    <source>
        <dbReference type="PROSITE" id="PS50850"/>
    </source>
</evidence>
<dbReference type="Pfam" id="PF07690">
    <property type="entry name" value="MFS_1"/>
    <property type="match status" value="1"/>
</dbReference>
<keyword evidence="5 7" id="KW-1133">Transmembrane helix</keyword>
<dbReference type="InterPro" id="IPR036259">
    <property type="entry name" value="MFS_trans_sf"/>
</dbReference>